<dbReference type="PROSITE" id="PS50893">
    <property type="entry name" value="ABC_TRANSPORTER_2"/>
    <property type="match status" value="1"/>
</dbReference>
<sequence length="222" mass="24781">MTMLIKTINLSLTYKDANSEVIAVDNVSLELPEKGFFGILGPSGSGKTSLLYLLSGIRQPSHGEIYFSEKVYPKSSEGRSLLRRLQMGFVFQQHFLINYLNVKQNIRIGASKEGKDADMRVQNIIQRLGLEGFELRKPYELSGGQRQRVAIGRALANEAKVIFVDEPTAALDHHTGRKVVDYLYELAKDTCVVTVTHDDSILNNADKIFTMWDGALTEGNTL</sequence>
<evidence type="ECO:0000313" key="6">
    <source>
        <dbReference type="Proteomes" id="UP000228920"/>
    </source>
</evidence>
<dbReference type="Pfam" id="PF00005">
    <property type="entry name" value="ABC_tran"/>
    <property type="match status" value="1"/>
</dbReference>
<dbReference type="GO" id="GO:0016887">
    <property type="term" value="F:ATP hydrolysis activity"/>
    <property type="evidence" value="ECO:0007669"/>
    <property type="project" value="InterPro"/>
</dbReference>
<evidence type="ECO:0000313" key="5">
    <source>
        <dbReference type="EMBL" id="PIZ44465.1"/>
    </source>
</evidence>
<keyword evidence="3 5" id="KW-0067">ATP-binding</keyword>
<dbReference type="InterPro" id="IPR003593">
    <property type="entry name" value="AAA+_ATPase"/>
</dbReference>
<dbReference type="InterPro" id="IPR027417">
    <property type="entry name" value="P-loop_NTPase"/>
</dbReference>
<dbReference type="InterPro" id="IPR015854">
    <property type="entry name" value="ABC_transpr_LolD-like"/>
</dbReference>
<proteinExistence type="predicted"/>
<keyword evidence="1" id="KW-0813">Transport</keyword>
<dbReference type="PANTHER" id="PTHR24220">
    <property type="entry name" value="IMPORT ATP-BINDING PROTEIN"/>
    <property type="match status" value="1"/>
</dbReference>
<protein>
    <submittedName>
        <fullName evidence="5">ABC transporter ATP-binding protein</fullName>
    </submittedName>
</protein>
<dbReference type="SUPFAM" id="SSF52540">
    <property type="entry name" value="P-loop containing nucleoside triphosphate hydrolases"/>
    <property type="match status" value="1"/>
</dbReference>
<dbReference type="InterPro" id="IPR003439">
    <property type="entry name" value="ABC_transporter-like_ATP-bd"/>
</dbReference>
<keyword evidence="2" id="KW-0547">Nucleotide-binding</keyword>
<dbReference type="CDD" id="cd03255">
    <property type="entry name" value="ABC_MJ0796_LolCDE_FtsE"/>
    <property type="match status" value="1"/>
</dbReference>
<gene>
    <name evidence="5" type="ORF">COY32_06385</name>
</gene>
<dbReference type="EMBL" id="PFNL01000178">
    <property type="protein sequence ID" value="PIZ44465.1"/>
    <property type="molecule type" value="Genomic_DNA"/>
</dbReference>
<dbReference type="AlphaFoldDB" id="A0A2M7TF59"/>
<reference evidence="6" key="1">
    <citation type="submission" date="2017-09" db="EMBL/GenBank/DDBJ databases">
        <title>Depth-based differentiation of microbial function through sediment-hosted aquifers and enrichment of novel symbionts in the deep terrestrial subsurface.</title>
        <authorList>
            <person name="Probst A.J."/>
            <person name="Ladd B."/>
            <person name="Jarett J.K."/>
            <person name="Geller-Mcgrath D.E."/>
            <person name="Sieber C.M.K."/>
            <person name="Emerson J.B."/>
            <person name="Anantharaman K."/>
            <person name="Thomas B.C."/>
            <person name="Malmstrom R."/>
            <person name="Stieglmeier M."/>
            <person name="Klingl A."/>
            <person name="Woyke T."/>
            <person name="Ryan C.M."/>
            <person name="Banfield J.F."/>
        </authorList>
    </citation>
    <scope>NUCLEOTIDE SEQUENCE [LARGE SCALE GENOMIC DNA]</scope>
</reference>
<dbReference type="InterPro" id="IPR017871">
    <property type="entry name" value="ABC_transporter-like_CS"/>
</dbReference>
<evidence type="ECO:0000256" key="3">
    <source>
        <dbReference type="ARBA" id="ARBA00022840"/>
    </source>
</evidence>
<name>A0A2M7TF59_UNCKA</name>
<comment type="caution">
    <text evidence="5">The sequence shown here is derived from an EMBL/GenBank/DDBJ whole genome shotgun (WGS) entry which is preliminary data.</text>
</comment>
<dbReference type="InterPro" id="IPR017911">
    <property type="entry name" value="MacB-like_ATP-bd"/>
</dbReference>
<dbReference type="GO" id="GO:0005524">
    <property type="term" value="F:ATP binding"/>
    <property type="evidence" value="ECO:0007669"/>
    <property type="project" value="UniProtKB-KW"/>
</dbReference>
<evidence type="ECO:0000259" key="4">
    <source>
        <dbReference type="PROSITE" id="PS50893"/>
    </source>
</evidence>
<dbReference type="Proteomes" id="UP000228920">
    <property type="component" value="Unassembled WGS sequence"/>
</dbReference>
<feature type="domain" description="ABC transporter" evidence="4">
    <location>
        <begin position="5"/>
        <end position="222"/>
    </location>
</feature>
<dbReference type="PROSITE" id="PS00211">
    <property type="entry name" value="ABC_TRANSPORTER_1"/>
    <property type="match status" value="1"/>
</dbReference>
<organism evidence="5 6">
    <name type="scientific">candidate division WWE3 bacterium CG_4_10_14_0_2_um_filter_41_14</name>
    <dbReference type="NCBI Taxonomy" id="1975072"/>
    <lineage>
        <taxon>Bacteria</taxon>
        <taxon>Katanobacteria</taxon>
    </lineage>
</organism>
<dbReference type="SMART" id="SM00382">
    <property type="entry name" value="AAA"/>
    <property type="match status" value="1"/>
</dbReference>
<evidence type="ECO:0000256" key="2">
    <source>
        <dbReference type="ARBA" id="ARBA00022741"/>
    </source>
</evidence>
<accession>A0A2M7TF59</accession>
<dbReference type="GO" id="GO:0022857">
    <property type="term" value="F:transmembrane transporter activity"/>
    <property type="evidence" value="ECO:0007669"/>
    <property type="project" value="TreeGrafter"/>
</dbReference>
<evidence type="ECO:0000256" key="1">
    <source>
        <dbReference type="ARBA" id="ARBA00022448"/>
    </source>
</evidence>
<dbReference type="Gene3D" id="3.40.50.300">
    <property type="entry name" value="P-loop containing nucleotide triphosphate hydrolases"/>
    <property type="match status" value="1"/>
</dbReference>
<dbReference type="GO" id="GO:0005886">
    <property type="term" value="C:plasma membrane"/>
    <property type="evidence" value="ECO:0007669"/>
    <property type="project" value="TreeGrafter"/>
</dbReference>